<organism evidence="1 2">
    <name type="scientific">Thelephora ganbajun</name>
    <name type="common">Ganba fungus</name>
    <dbReference type="NCBI Taxonomy" id="370292"/>
    <lineage>
        <taxon>Eukaryota</taxon>
        <taxon>Fungi</taxon>
        <taxon>Dikarya</taxon>
        <taxon>Basidiomycota</taxon>
        <taxon>Agaricomycotina</taxon>
        <taxon>Agaricomycetes</taxon>
        <taxon>Thelephorales</taxon>
        <taxon>Thelephoraceae</taxon>
        <taxon>Thelephora</taxon>
    </lineage>
</organism>
<dbReference type="Proteomes" id="UP000886501">
    <property type="component" value="Unassembled WGS sequence"/>
</dbReference>
<name>A0ACB6Z4R4_THEGA</name>
<reference evidence="1" key="2">
    <citation type="journal article" date="2020" name="Nat. Commun.">
        <title>Large-scale genome sequencing of mycorrhizal fungi provides insights into the early evolution of symbiotic traits.</title>
        <authorList>
            <person name="Miyauchi S."/>
            <person name="Kiss E."/>
            <person name="Kuo A."/>
            <person name="Drula E."/>
            <person name="Kohler A."/>
            <person name="Sanchez-Garcia M."/>
            <person name="Morin E."/>
            <person name="Andreopoulos B."/>
            <person name="Barry K.W."/>
            <person name="Bonito G."/>
            <person name="Buee M."/>
            <person name="Carver A."/>
            <person name="Chen C."/>
            <person name="Cichocki N."/>
            <person name="Clum A."/>
            <person name="Culley D."/>
            <person name="Crous P.W."/>
            <person name="Fauchery L."/>
            <person name="Girlanda M."/>
            <person name="Hayes R.D."/>
            <person name="Keri Z."/>
            <person name="LaButti K."/>
            <person name="Lipzen A."/>
            <person name="Lombard V."/>
            <person name="Magnuson J."/>
            <person name="Maillard F."/>
            <person name="Murat C."/>
            <person name="Nolan M."/>
            <person name="Ohm R.A."/>
            <person name="Pangilinan J."/>
            <person name="Pereira M.F."/>
            <person name="Perotto S."/>
            <person name="Peter M."/>
            <person name="Pfister S."/>
            <person name="Riley R."/>
            <person name="Sitrit Y."/>
            <person name="Stielow J.B."/>
            <person name="Szollosi G."/>
            <person name="Zifcakova L."/>
            <person name="Stursova M."/>
            <person name="Spatafora J.W."/>
            <person name="Tedersoo L."/>
            <person name="Vaario L.M."/>
            <person name="Yamada A."/>
            <person name="Yan M."/>
            <person name="Wang P."/>
            <person name="Xu J."/>
            <person name="Bruns T."/>
            <person name="Baldrian P."/>
            <person name="Vilgalys R."/>
            <person name="Dunand C."/>
            <person name="Henrissat B."/>
            <person name="Grigoriev I.V."/>
            <person name="Hibbett D."/>
            <person name="Nagy L.G."/>
            <person name="Martin F.M."/>
        </authorList>
    </citation>
    <scope>NUCLEOTIDE SEQUENCE</scope>
    <source>
        <strain evidence="1">P2</strain>
    </source>
</reference>
<keyword evidence="2" id="KW-1185">Reference proteome</keyword>
<proteinExistence type="predicted"/>
<accession>A0ACB6Z4R4</accession>
<reference evidence="1" key="1">
    <citation type="submission" date="2019-10" db="EMBL/GenBank/DDBJ databases">
        <authorList>
            <consortium name="DOE Joint Genome Institute"/>
            <person name="Kuo A."/>
            <person name="Miyauchi S."/>
            <person name="Kiss E."/>
            <person name="Drula E."/>
            <person name="Kohler A."/>
            <person name="Sanchez-Garcia M."/>
            <person name="Andreopoulos B."/>
            <person name="Barry K.W."/>
            <person name="Bonito G."/>
            <person name="Buee M."/>
            <person name="Carver A."/>
            <person name="Chen C."/>
            <person name="Cichocki N."/>
            <person name="Clum A."/>
            <person name="Culley D."/>
            <person name="Crous P.W."/>
            <person name="Fauchery L."/>
            <person name="Girlanda M."/>
            <person name="Hayes R."/>
            <person name="Keri Z."/>
            <person name="Labutti K."/>
            <person name="Lipzen A."/>
            <person name="Lombard V."/>
            <person name="Magnuson J."/>
            <person name="Maillard F."/>
            <person name="Morin E."/>
            <person name="Murat C."/>
            <person name="Nolan M."/>
            <person name="Ohm R."/>
            <person name="Pangilinan J."/>
            <person name="Pereira M."/>
            <person name="Perotto S."/>
            <person name="Peter M."/>
            <person name="Riley R."/>
            <person name="Sitrit Y."/>
            <person name="Stielow B."/>
            <person name="Szollosi G."/>
            <person name="Zifcakova L."/>
            <person name="Stursova M."/>
            <person name="Spatafora J.W."/>
            <person name="Tedersoo L."/>
            <person name="Vaario L.-M."/>
            <person name="Yamada A."/>
            <person name="Yan M."/>
            <person name="Wang P."/>
            <person name="Xu J."/>
            <person name="Bruns T."/>
            <person name="Baldrian P."/>
            <person name="Vilgalys R."/>
            <person name="Henrissat B."/>
            <person name="Grigoriev I.V."/>
            <person name="Hibbett D."/>
            <person name="Nagy L.G."/>
            <person name="Martin F.M."/>
        </authorList>
    </citation>
    <scope>NUCLEOTIDE SEQUENCE</scope>
    <source>
        <strain evidence="1">P2</strain>
    </source>
</reference>
<evidence type="ECO:0000313" key="2">
    <source>
        <dbReference type="Proteomes" id="UP000886501"/>
    </source>
</evidence>
<dbReference type="EMBL" id="MU118133">
    <property type="protein sequence ID" value="KAF9644534.1"/>
    <property type="molecule type" value="Genomic_DNA"/>
</dbReference>
<protein>
    <submittedName>
        <fullName evidence="1">Ras GEF</fullName>
    </submittedName>
</protein>
<sequence length="1371" mass="151558">MATEVFNSRAQIMSLGPDPAQQQPEEEQFLSTFFCRALFDYQTDNDSSLSFRRDDIIEVLTRLESGWWDGLLGQERGWFPSNYVTVISDQEADAALAAAEAAAAAQLDFQNAQAALGHTHNFGLAHPQHVVASQEWDQPHAMPHGILQSHSHTLSHSQSVQPHASNVTYSQQNSIATGIGSQEDGPYPRSGTQSSDFWVPRVSADGRIYYVNTQTGQQSRDLPQDVDQDISEDVTTINGPRNGAGFGVPRRASTPEPWKRVLADDGLSYYFVNTVDGTISLIMPSTSTQQQRTANRDPGPSQTDISHGDALVHVSPTVRAPPLTSVASGNESDRYSVHSDDSDVQPSPASLGRERSSSSLKAPANAGPSKPMATQLSHSLSSDLTPAEHSAQELQQALTAPPPDSVNQLAVAAREAIGNVVQYIQTHDNTSPGRYGNELNDRVLAVVYSVRNLLYVSATPSSQITSNLYPRDTRHTRTTPPSQALQAHLKPAQRKVAGTLSKLVLSTLAVQYEAAHAQVADKPMRMEGDAGELDRAVVAFVAEVQRFLEQNAQSSDANVIKRLYGVFEPEHVGLGLVGGGAAAGWKGFGWLALEGEDEAPNRQLSVEVMIELKGLVVGIDAKRTVLVDTKFDAFGEPDVVTHCRDFLSGLSECIDYISTIHVARHVDVDGFNVDTEATPNRKLYLQTVDKAKRLVRKLEVAVQAVYDEGASTLMALQTLRSAMTDSPASWHQLLSLTAILQTNLGVVCEILEALLSVGHDQAELGQGEYNGSIEWRMSRVSIIESRIAAVVTLPRIAGASSQSETETEDEVVNMELAFRRPDPKAKLTGGESSSMGPLSLYRNPSQSSEASLEPLSEGYSESGGGTITPTWSRDGLDSMVNGSGALTPRIELDSDIDRFLEEDSPATAKSPPRAAKLRKILGDDAPQAYIDKVNADFKKWYLRSDHAPEDLQTDPEGTVKGGTIQALVERLTTHDAPDTKYNKTFLMTYKSFSTTNELFDLLVARFWTQPPENINPTELDEWKRLKQHVVRARVLNTFKAMIVDNDILEDEDAFIFERMKEFISNEEVQSFAAAKQLGIHIERAQRGDARLTTSTLIGLPPPSIQPKTSKKGEMKLSDVDPLEMARQLTLMESQLYQKIRPIECLQRSRDQKGDVDDNISLVIQFANKIANWVAETVLAKDDSRRRASIVKNFIAIADRCKSLHNFPSMIAIVAGLNTTPIRRLKRTWEQVPQRFMTMLSQCETMMNTNKNFGNYRHKLSTIVAPCVPFIGVFLTQLTFVNENPNMIGPNLINFRKRQKAAEVIEDIKRWQLTPYSFNIVLSVASFIEDSLRPFDDGRDLSDYFWNLSLEREPREREDEKMARLLQESGFL</sequence>
<evidence type="ECO:0000313" key="1">
    <source>
        <dbReference type="EMBL" id="KAF9644534.1"/>
    </source>
</evidence>
<comment type="caution">
    <text evidence="1">The sequence shown here is derived from an EMBL/GenBank/DDBJ whole genome shotgun (WGS) entry which is preliminary data.</text>
</comment>
<gene>
    <name evidence="1" type="ORF">BDM02DRAFT_3190513</name>
</gene>